<dbReference type="AlphaFoldDB" id="A0A0B1S6S3"/>
<sequence length="93" mass="10483">MIDWVKDMNELIVKSKWPETQLADEFLGKVSLWRYQDPVGEDRKMISCLDPLAVHEQLEDDAVFAVDAKKKTVSDSNNGKAYPIGDIIVYGGP</sequence>
<accession>A0A0B1S6S3</accession>
<organism evidence="2 3">
    <name type="scientific">Oesophagostomum dentatum</name>
    <name type="common">Nodular worm</name>
    <dbReference type="NCBI Taxonomy" id="61180"/>
    <lineage>
        <taxon>Eukaryota</taxon>
        <taxon>Metazoa</taxon>
        <taxon>Ecdysozoa</taxon>
        <taxon>Nematoda</taxon>
        <taxon>Chromadorea</taxon>
        <taxon>Rhabditida</taxon>
        <taxon>Rhabditina</taxon>
        <taxon>Rhabditomorpha</taxon>
        <taxon>Strongyloidea</taxon>
        <taxon>Strongylidae</taxon>
        <taxon>Oesophagostomum</taxon>
    </lineage>
</organism>
<proteinExistence type="predicted"/>
<reference evidence="2 3" key="1">
    <citation type="submission" date="2014-03" db="EMBL/GenBank/DDBJ databases">
        <title>Draft genome of the hookworm Oesophagostomum dentatum.</title>
        <authorList>
            <person name="Mitreva M."/>
        </authorList>
    </citation>
    <scope>NUCLEOTIDE SEQUENCE [LARGE SCALE GENOMIC DNA]</scope>
    <source>
        <strain evidence="2 3">OD-Hann</strain>
    </source>
</reference>
<name>A0A0B1S6S3_OESDE</name>
<feature type="domain" description="Leucine--tRNA ligase ubiquitin-like" evidence="1">
    <location>
        <begin position="28"/>
        <end position="90"/>
    </location>
</feature>
<gene>
    <name evidence="2" type="ORF">OESDEN_20762</name>
</gene>
<dbReference type="OrthoDB" id="3014265at2759"/>
<keyword evidence="3" id="KW-1185">Reference proteome</keyword>
<evidence type="ECO:0000313" key="2">
    <source>
        <dbReference type="EMBL" id="KHJ79586.1"/>
    </source>
</evidence>
<protein>
    <recommendedName>
        <fullName evidence="1">Leucine--tRNA ligase ubiquitin-like domain-containing protein</fullName>
    </recommendedName>
</protein>
<evidence type="ECO:0000313" key="3">
    <source>
        <dbReference type="Proteomes" id="UP000053660"/>
    </source>
</evidence>
<dbReference type="InterPro" id="IPR054509">
    <property type="entry name" value="LARS1_ULD"/>
</dbReference>
<dbReference type="Proteomes" id="UP000053660">
    <property type="component" value="Unassembled WGS sequence"/>
</dbReference>
<dbReference type="EMBL" id="KN604269">
    <property type="protein sequence ID" value="KHJ79586.1"/>
    <property type="molecule type" value="Genomic_DNA"/>
</dbReference>
<dbReference type="Pfam" id="PF22947">
    <property type="entry name" value="ULD_3"/>
    <property type="match status" value="1"/>
</dbReference>
<evidence type="ECO:0000259" key="1">
    <source>
        <dbReference type="Pfam" id="PF22947"/>
    </source>
</evidence>